<keyword evidence="2 5" id="KW-0812">Transmembrane</keyword>
<feature type="transmembrane region" description="Helical" evidence="5">
    <location>
        <begin position="39"/>
        <end position="58"/>
    </location>
</feature>
<keyword evidence="3 5" id="KW-1133">Transmembrane helix</keyword>
<evidence type="ECO:0000313" key="8">
    <source>
        <dbReference type="Proteomes" id="UP000193118"/>
    </source>
</evidence>
<evidence type="ECO:0000313" key="7">
    <source>
        <dbReference type="EMBL" id="OSI15206.1"/>
    </source>
</evidence>
<name>A0A1X3D5W9_9NEIS</name>
<dbReference type="GeneID" id="94580128"/>
<dbReference type="AlphaFoldDB" id="A0A1X3D5W9"/>
<evidence type="ECO:0000256" key="1">
    <source>
        <dbReference type="ARBA" id="ARBA00004370"/>
    </source>
</evidence>
<dbReference type="InterPro" id="IPR025423">
    <property type="entry name" value="TMEM205-like"/>
</dbReference>
<feature type="transmembrane region" description="Helical" evidence="5">
    <location>
        <begin position="78"/>
        <end position="97"/>
    </location>
</feature>
<evidence type="ECO:0000256" key="2">
    <source>
        <dbReference type="ARBA" id="ARBA00022692"/>
    </source>
</evidence>
<organism evidence="7 8">
    <name type="scientific">Neisseria dentiae</name>
    <dbReference type="NCBI Taxonomy" id="194197"/>
    <lineage>
        <taxon>Bacteria</taxon>
        <taxon>Pseudomonadati</taxon>
        <taxon>Pseudomonadota</taxon>
        <taxon>Betaproteobacteria</taxon>
        <taxon>Neisseriales</taxon>
        <taxon>Neisseriaceae</taxon>
        <taxon>Neisseria</taxon>
    </lineage>
</organism>
<comment type="subcellular location">
    <subcellularLocation>
        <location evidence="1">Membrane</location>
    </subcellularLocation>
</comment>
<keyword evidence="8" id="KW-1185">Reference proteome</keyword>
<dbReference type="STRING" id="194197.BWD09_09130"/>
<feature type="transmembrane region" description="Helical" evidence="5">
    <location>
        <begin position="117"/>
        <end position="142"/>
    </location>
</feature>
<gene>
    <name evidence="7" type="ORF">BWD09_09130</name>
</gene>
<dbReference type="Pfam" id="PF13664">
    <property type="entry name" value="DUF4149"/>
    <property type="match status" value="1"/>
</dbReference>
<reference evidence="8" key="1">
    <citation type="submission" date="2017-01" db="EMBL/GenBank/DDBJ databases">
        <authorList>
            <person name="Wolfgang W.J."/>
            <person name="Cole J."/>
            <person name="Wroblewski D."/>
            <person name="Mcginnis J."/>
            <person name="Musser K.A."/>
        </authorList>
    </citation>
    <scope>NUCLEOTIDE SEQUENCE [LARGE SCALE GENOMIC DNA]</scope>
    <source>
        <strain evidence="8">DSM 19151</strain>
    </source>
</reference>
<keyword evidence="4 5" id="KW-0472">Membrane</keyword>
<dbReference type="RefSeq" id="WP_085366367.1">
    <property type="nucleotide sequence ID" value="NZ_CAUJPZ010000004.1"/>
</dbReference>
<evidence type="ECO:0000259" key="6">
    <source>
        <dbReference type="Pfam" id="PF13664"/>
    </source>
</evidence>
<dbReference type="EMBL" id="MTBO01000025">
    <property type="protein sequence ID" value="OSI15206.1"/>
    <property type="molecule type" value="Genomic_DNA"/>
</dbReference>
<protein>
    <recommendedName>
        <fullName evidence="6">TMEM205-like domain-containing protein</fullName>
    </recommendedName>
</protein>
<dbReference type="GO" id="GO:0016020">
    <property type="term" value="C:membrane"/>
    <property type="evidence" value="ECO:0007669"/>
    <property type="project" value="UniProtKB-SubCell"/>
</dbReference>
<proteinExistence type="predicted"/>
<evidence type="ECO:0000256" key="4">
    <source>
        <dbReference type="ARBA" id="ARBA00023136"/>
    </source>
</evidence>
<dbReference type="Proteomes" id="UP000193118">
    <property type="component" value="Unassembled WGS sequence"/>
</dbReference>
<comment type="caution">
    <text evidence="7">The sequence shown here is derived from an EMBL/GenBank/DDBJ whole genome shotgun (WGS) entry which is preliminary data.</text>
</comment>
<evidence type="ECO:0000256" key="3">
    <source>
        <dbReference type="ARBA" id="ARBA00022989"/>
    </source>
</evidence>
<accession>A0A1X3D5W9</accession>
<dbReference type="OrthoDB" id="5797290at2"/>
<sequence length="147" mass="16096">MKKLAGVLAGAWLGLQLGVGYLVAPLLFQNLERTQAGELAGVLFTVTAYIGLAVWLLVYFTGRSEEKRAYARPHTGKWVLLLLALLAANQFLVTPVIEAHKTGTANWLLTLLGGSFGRWHGASTIIYMVCSVLGLGLVFRLVKLEWR</sequence>
<feature type="domain" description="TMEM205-like" evidence="6">
    <location>
        <begin position="8"/>
        <end position="101"/>
    </location>
</feature>
<evidence type="ECO:0000256" key="5">
    <source>
        <dbReference type="SAM" id="Phobius"/>
    </source>
</evidence>